<proteinExistence type="predicted"/>
<feature type="transmembrane region" description="Helical" evidence="11">
    <location>
        <begin position="57"/>
        <end position="78"/>
    </location>
</feature>
<evidence type="ECO:0008006" key="14">
    <source>
        <dbReference type="Google" id="ProtNLM"/>
    </source>
</evidence>
<evidence type="ECO:0000256" key="6">
    <source>
        <dbReference type="ARBA" id="ARBA00022692"/>
    </source>
</evidence>
<keyword evidence="5" id="KW-0808">Transferase</keyword>
<evidence type="ECO:0000256" key="5">
    <source>
        <dbReference type="ARBA" id="ARBA00022679"/>
    </source>
</evidence>
<evidence type="ECO:0000313" key="13">
    <source>
        <dbReference type="Proteomes" id="UP000621266"/>
    </source>
</evidence>
<feature type="compositionally biased region" description="Low complexity" evidence="10">
    <location>
        <begin position="188"/>
        <end position="204"/>
    </location>
</feature>
<feature type="transmembrane region" description="Helical" evidence="11">
    <location>
        <begin position="354"/>
        <end position="376"/>
    </location>
</feature>
<feature type="region of interest" description="Disordered" evidence="10">
    <location>
        <begin position="167"/>
        <end position="207"/>
    </location>
</feature>
<evidence type="ECO:0000256" key="3">
    <source>
        <dbReference type="ARBA" id="ARBA00022502"/>
    </source>
</evidence>
<dbReference type="PANTHER" id="PTHR12468">
    <property type="entry name" value="GPI MANNOSYLTRANSFERASE 2"/>
    <property type="match status" value="1"/>
</dbReference>
<feature type="transmembrane region" description="Helical" evidence="11">
    <location>
        <begin position="145"/>
        <end position="164"/>
    </location>
</feature>
<evidence type="ECO:0000256" key="7">
    <source>
        <dbReference type="ARBA" id="ARBA00022824"/>
    </source>
</evidence>
<evidence type="ECO:0000256" key="1">
    <source>
        <dbReference type="ARBA" id="ARBA00004477"/>
    </source>
</evidence>
<keyword evidence="8 11" id="KW-1133">Transmembrane helix</keyword>
<evidence type="ECO:0000256" key="9">
    <source>
        <dbReference type="ARBA" id="ARBA00023136"/>
    </source>
</evidence>
<feature type="transmembrane region" description="Helical" evidence="11">
    <location>
        <begin position="305"/>
        <end position="325"/>
    </location>
</feature>
<name>A0ABQ7FH94_9ACTN</name>
<feature type="transmembrane region" description="Helical" evidence="11">
    <location>
        <begin position="217"/>
        <end position="238"/>
    </location>
</feature>
<comment type="caution">
    <text evidence="12">The sequence shown here is derived from an EMBL/GenBank/DDBJ whole genome shotgun (WGS) entry which is preliminary data.</text>
</comment>
<feature type="compositionally biased region" description="Basic and acidic residues" evidence="10">
    <location>
        <begin position="169"/>
        <end position="181"/>
    </location>
</feature>
<feature type="transmembrane region" description="Helical" evidence="11">
    <location>
        <begin position="331"/>
        <end position="347"/>
    </location>
</feature>
<evidence type="ECO:0000256" key="11">
    <source>
        <dbReference type="SAM" id="Phobius"/>
    </source>
</evidence>
<keyword evidence="9 11" id="KW-0472">Membrane</keyword>
<feature type="transmembrane region" description="Helical" evidence="11">
    <location>
        <begin position="278"/>
        <end position="298"/>
    </location>
</feature>
<keyword evidence="4" id="KW-0328">Glycosyltransferase</keyword>
<comment type="pathway">
    <text evidence="2">Glycolipid biosynthesis; glycosylphosphatidylinositol-anchor biosynthesis.</text>
</comment>
<keyword evidence="13" id="KW-1185">Reference proteome</keyword>
<comment type="subcellular location">
    <subcellularLocation>
        <location evidence="1">Endoplasmic reticulum membrane</location>
        <topology evidence="1">Multi-pass membrane protein</topology>
    </subcellularLocation>
</comment>
<evidence type="ECO:0000256" key="4">
    <source>
        <dbReference type="ARBA" id="ARBA00022676"/>
    </source>
</evidence>
<protein>
    <recommendedName>
        <fullName evidence="14">Glycosyltransferase RgtA/B/C/D-like domain-containing protein</fullName>
    </recommendedName>
</protein>
<dbReference type="InterPro" id="IPR007315">
    <property type="entry name" value="PIG-V/Gpi18"/>
</dbReference>
<keyword evidence="3" id="KW-0337">GPI-anchor biosynthesis</keyword>
<dbReference type="EMBL" id="WHPN01000323">
    <property type="protein sequence ID" value="KAF4407308.1"/>
    <property type="molecule type" value="Genomic_DNA"/>
</dbReference>
<evidence type="ECO:0000313" key="12">
    <source>
        <dbReference type="EMBL" id="KAF4407308.1"/>
    </source>
</evidence>
<keyword evidence="7" id="KW-0256">Endoplasmic reticulum</keyword>
<dbReference type="PANTHER" id="PTHR12468:SF2">
    <property type="entry name" value="GPI MANNOSYLTRANSFERASE 2"/>
    <property type="match status" value="1"/>
</dbReference>
<sequence>MWALLATGWDAEWYLGIAEHGYDSEVRAGDRHSNLAFFPLHPAVLSAVGRLLPCSPATAGLVAAVAASVAAAWGVFAVGDTLHGRRTGTVLAVLWGATPVSVVQWMGYTESLFTALAAWSLHGVLTGRWVRAGALAALAGLTRPTGIAVAAAVTVAAAAALWRAHRAKRPESGRAGTEHTGRTGAPSGRAGTGRLRTARPGTAREGTAAAVRPGTRAVLAGGLLAPLGWLGYVGWVGLRLGQWDGYFAVQRDWSNEWDGGARTLEILGHNLTQLDRPFLFLAVVSGTLLLSLLVFLLCLADRQPLALLVFTGALLVIVLGSAGVYSPRARFLLPAFPLLLPAAVAVSRARPAAALLVLAGATAASAYIGGHMLLLYPGAP</sequence>
<keyword evidence="6 11" id="KW-0812">Transmembrane</keyword>
<accession>A0ABQ7FH94</accession>
<evidence type="ECO:0000256" key="10">
    <source>
        <dbReference type="SAM" id="MobiDB-lite"/>
    </source>
</evidence>
<evidence type="ECO:0000256" key="8">
    <source>
        <dbReference type="ARBA" id="ARBA00022989"/>
    </source>
</evidence>
<dbReference type="Proteomes" id="UP000621266">
    <property type="component" value="Unassembled WGS sequence"/>
</dbReference>
<evidence type="ECO:0000256" key="2">
    <source>
        <dbReference type="ARBA" id="ARBA00004687"/>
    </source>
</evidence>
<organism evidence="12 13">
    <name type="scientific">Streptomyces lycii</name>
    <dbReference type="NCBI Taxonomy" id="2654337"/>
    <lineage>
        <taxon>Bacteria</taxon>
        <taxon>Bacillati</taxon>
        <taxon>Actinomycetota</taxon>
        <taxon>Actinomycetes</taxon>
        <taxon>Kitasatosporales</taxon>
        <taxon>Streptomycetaceae</taxon>
        <taxon>Streptomyces</taxon>
    </lineage>
</organism>
<feature type="transmembrane region" description="Helical" evidence="11">
    <location>
        <begin position="90"/>
        <end position="108"/>
    </location>
</feature>
<reference evidence="12 13" key="1">
    <citation type="submission" date="2019-10" db="EMBL/GenBank/DDBJ databases">
        <title>Streptomyces tenebrisbrunneis sp.nov., an endogenous actinomycete isolated from of Lycium ruthenicum.</title>
        <authorList>
            <person name="Ma L."/>
        </authorList>
    </citation>
    <scope>NUCLEOTIDE SEQUENCE [LARGE SCALE GENOMIC DNA]</scope>
    <source>
        <strain evidence="12 13">TRM 66187</strain>
    </source>
</reference>
<gene>
    <name evidence="12" type="ORF">GCU69_20360</name>
</gene>